<accession>A0A7I8KUX8</accession>
<sequence>MAGGRRALVKLFGKTIPVAPPRANDFPVPFEDGGGGGGEAIGQVGSAVGSSPRSRVEFSFFLFSDGSD</sequence>
<organism evidence="1 2">
    <name type="scientific">Spirodela intermedia</name>
    <name type="common">Intermediate duckweed</name>
    <dbReference type="NCBI Taxonomy" id="51605"/>
    <lineage>
        <taxon>Eukaryota</taxon>
        <taxon>Viridiplantae</taxon>
        <taxon>Streptophyta</taxon>
        <taxon>Embryophyta</taxon>
        <taxon>Tracheophyta</taxon>
        <taxon>Spermatophyta</taxon>
        <taxon>Magnoliopsida</taxon>
        <taxon>Liliopsida</taxon>
        <taxon>Araceae</taxon>
        <taxon>Lemnoideae</taxon>
        <taxon>Spirodela</taxon>
    </lineage>
</organism>
<name>A0A7I8KUX8_SPIIN</name>
<dbReference type="EMBL" id="LR746271">
    <property type="protein sequence ID" value="CAA7401106.1"/>
    <property type="molecule type" value="Genomic_DNA"/>
</dbReference>
<evidence type="ECO:0000313" key="2">
    <source>
        <dbReference type="Proteomes" id="UP000663760"/>
    </source>
</evidence>
<dbReference type="AlphaFoldDB" id="A0A7I8KUX8"/>
<keyword evidence="2" id="KW-1185">Reference proteome</keyword>
<reference evidence="1" key="1">
    <citation type="submission" date="2020-02" db="EMBL/GenBank/DDBJ databases">
        <authorList>
            <person name="Scholz U."/>
            <person name="Mascher M."/>
            <person name="Fiebig A."/>
        </authorList>
    </citation>
    <scope>NUCLEOTIDE SEQUENCE</scope>
</reference>
<dbReference type="Proteomes" id="UP000663760">
    <property type="component" value="Chromosome 8"/>
</dbReference>
<protein>
    <submittedName>
        <fullName evidence="1">Uncharacterized protein</fullName>
    </submittedName>
</protein>
<gene>
    <name evidence="1" type="ORF">SI8410_08011784</name>
</gene>
<proteinExistence type="predicted"/>
<evidence type="ECO:0000313" key="1">
    <source>
        <dbReference type="EMBL" id="CAA7401106.1"/>
    </source>
</evidence>